<dbReference type="EMBL" id="FO082266">
    <property type="protein sequence ID" value="CCO19348.1"/>
    <property type="molecule type" value="Genomic_DNA"/>
</dbReference>
<dbReference type="PANTHER" id="PTHR36348">
    <property type="entry name" value="EXPRESSED PROTEIN"/>
    <property type="match status" value="1"/>
</dbReference>
<organism evidence="3 4">
    <name type="scientific">Bathycoccus prasinos</name>
    <dbReference type="NCBI Taxonomy" id="41875"/>
    <lineage>
        <taxon>Eukaryota</taxon>
        <taxon>Viridiplantae</taxon>
        <taxon>Chlorophyta</taxon>
        <taxon>Mamiellophyceae</taxon>
        <taxon>Mamiellales</taxon>
        <taxon>Bathycoccaceae</taxon>
        <taxon>Bathycoccus</taxon>
    </lineage>
</organism>
<dbReference type="AlphaFoldDB" id="K8FCB3"/>
<evidence type="ECO:0000313" key="3">
    <source>
        <dbReference type="EMBL" id="CCO19348.1"/>
    </source>
</evidence>
<keyword evidence="1" id="KW-0175">Coiled coil</keyword>
<feature type="coiled-coil region" evidence="1">
    <location>
        <begin position="100"/>
        <end position="127"/>
    </location>
</feature>
<dbReference type="RefSeq" id="XP_007509545.1">
    <property type="nucleotide sequence ID" value="XM_007509483.1"/>
</dbReference>
<proteinExistence type="predicted"/>
<evidence type="ECO:0000313" key="4">
    <source>
        <dbReference type="Proteomes" id="UP000198341"/>
    </source>
</evidence>
<dbReference type="GeneID" id="19012042"/>
<name>K8FCB3_9CHLO</name>
<evidence type="ECO:0000256" key="2">
    <source>
        <dbReference type="SAM" id="MobiDB-lite"/>
    </source>
</evidence>
<reference evidence="3 4" key="1">
    <citation type="submission" date="2011-10" db="EMBL/GenBank/DDBJ databases">
        <authorList>
            <person name="Genoscope - CEA"/>
        </authorList>
    </citation>
    <scope>NUCLEOTIDE SEQUENCE [LARGE SCALE GENOMIC DNA]</scope>
    <source>
        <strain evidence="3 4">RCC 1105</strain>
    </source>
</reference>
<sequence>MTAKKTTPSSSSSKNRRRQNRTAAAADSGNKNISDVAALDGLINQLLNAHGESDDVLQKVCIENIMAFDQQMWLRMASRIDNVNTDEEKDAIADVMSKCMKIIEATLKKAEETIDRSSEQLQRIISAAADQTTMEFDVPLKSDALRRMEAEIKNCTVDEGMLNTTYAWIRKSDEDKMDGMVHILQKFLQVYAAGELNKNKAPLDELLGCSNTDDWPVVFQKLVNEGYGEVAFTKELQQRMEEVVLGLTNGSYAQRVQAEYLKEVEERSKEYFKQV</sequence>
<dbReference type="OrthoDB" id="2020333at2759"/>
<feature type="region of interest" description="Disordered" evidence="2">
    <location>
        <begin position="1"/>
        <end position="28"/>
    </location>
</feature>
<dbReference type="Proteomes" id="UP000198341">
    <property type="component" value="Chromosome 13"/>
</dbReference>
<gene>
    <name evidence="3" type="ordered locus">Bathy13g00990</name>
</gene>
<dbReference type="KEGG" id="bpg:Bathy13g00990"/>
<evidence type="ECO:0000256" key="1">
    <source>
        <dbReference type="SAM" id="Coils"/>
    </source>
</evidence>
<accession>K8FCB3</accession>
<dbReference type="PANTHER" id="PTHR36348:SF1">
    <property type="entry name" value="EXPRESSED PROTEIN"/>
    <property type="match status" value="1"/>
</dbReference>
<protein>
    <submittedName>
        <fullName evidence="3">Uncharacterized protein</fullName>
    </submittedName>
</protein>
<keyword evidence="4" id="KW-1185">Reference proteome</keyword>
<dbReference type="eggNOG" id="ENOG502QQ5J">
    <property type="taxonomic scope" value="Eukaryota"/>
</dbReference>